<sequence length="116" mass="13198">MAQFPAPKHAFQYIEDRKKSEFPSNDYRYSAVGDVGYYTQFKENQKITKAITAELAGRKVSIQNGDEAVAFELRENDENGKLLYFSTFTTFEIPSSILMVNAKLYAVQADGKRILL</sequence>
<feature type="non-terminal residue" evidence="2">
    <location>
        <position position="1"/>
    </location>
</feature>
<feature type="domain" description="Peptidase M60 C-terminal" evidence="1">
    <location>
        <begin position="50"/>
        <end position="114"/>
    </location>
</feature>
<dbReference type="EMBL" id="VWFN01000254">
    <property type="protein sequence ID" value="KAA4632202.1"/>
    <property type="molecule type" value="Genomic_DNA"/>
</dbReference>
<organism evidence="2">
    <name type="scientific">Bacteroides ovatus</name>
    <dbReference type="NCBI Taxonomy" id="28116"/>
    <lineage>
        <taxon>Bacteria</taxon>
        <taxon>Pseudomonadati</taxon>
        <taxon>Bacteroidota</taxon>
        <taxon>Bacteroidia</taxon>
        <taxon>Bacteroidales</taxon>
        <taxon>Bacteroidaceae</taxon>
        <taxon>Bacteroides</taxon>
    </lineage>
</organism>
<dbReference type="Pfam" id="PF18630">
    <property type="entry name" value="Peptidase_M60_C"/>
    <property type="match status" value="1"/>
</dbReference>
<reference evidence="2" key="1">
    <citation type="journal article" date="2019" name="Nat. Med.">
        <title>A library of human gut bacterial isolates paired with longitudinal multiomics data enables mechanistic microbiome research.</title>
        <authorList>
            <person name="Poyet M."/>
            <person name="Groussin M."/>
            <person name="Gibbons S.M."/>
            <person name="Avila-Pacheco J."/>
            <person name="Jiang X."/>
            <person name="Kearney S.M."/>
            <person name="Perrotta A.R."/>
            <person name="Berdy B."/>
            <person name="Zhao S."/>
            <person name="Lieberman T.D."/>
            <person name="Swanson P.K."/>
            <person name="Smith M."/>
            <person name="Roesemann S."/>
            <person name="Alexander J.E."/>
            <person name="Rich S.A."/>
            <person name="Livny J."/>
            <person name="Vlamakis H."/>
            <person name="Clish C."/>
            <person name="Bullock K."/>
            <person name="Deik A."/>
            <person name="Scott J."/>
            <person name="Pierce K.A."/>
            <person name="Xavier R.J."/>
            <person name="Alm E.J."/>
        </authorList>
    </citation>
    <scope>NUCLEOTIDE SEQUENCE</scope>
    <source>
        <strain evidence="2">BIOML-A13</strain>
    </source>
</reference>
<accession>A0A642C5R4</accession>
<dbReference type="AlphaFoldDB" id="A0A642C5R4"/>
<protein>
    <submittedName>
        <fullName evidence="2">Carbohydrate-binding protein</fullName>
    </submittedName>
</protein>
<gene>
    <name evidence="2" type="ORF">F3B51_29130</name>
</gene>
<comment type="caution">
    <text evidence="2">The sequence shown here is derived from an EMBL/GenBank/DDBJ whole genome shotgun (WGS) entry which is preliminary data.</text>
</comment>
<evidence type="ECO:0000259" key="1">
    <source>
        <dbReference type="Pfam" id="PF18630"/>
    </source>
</evidence>
<evidence type="ECO:0000313" key="2">
    <source>
        <dbReference type="EMBL" id="KAA4632202.1"/>
    </source>
</evidence>
<name>A0A642C5R4_BACOV</name>
<dbReference type="InterPro" id="IPR041333">
    <property type="entry name" value="M60_C"/>
</dbReference>
<proteinExistence type="predicted"/>